<organism evidence="5">
    <name type="scientific">Streptantibioticus silvisoli</name>
    <dbReference type="NCBI Taxonomy" id="2705255"/>
    <lineage>
        <taxon>Bacteria</taxon>
        <taxon>Bacillati</taxon>
        <taxon>Actinomycetota</taxon>
        <taxon>Actinomycetes</taxon>
        <taxon>Kitasatosporales</taxon>
        <taxon>Streptomycetaceae</taxon>
        <taxon>Streptantibioticus</taxon>
    </lineage>
</organism>
<dbReference type="Gene3D" id="1.10.260.40">
    <property type="entry name" value="lambda repressor-like DNA-binding domains"/>
    <property type="match status" value="1"/>
</dbReference>
<keyword evidence="2 5" id="KW-0238">DNA-binding</keyword>
<comment type="caution">
    <text evidence="5">The sequence shown here is derived from an EMBL/GenBank/DDBJ whole genome shotgun (WGS) entry which is preliminary data.</text>
</comment>
<sequence>MARPRSKHVTVRAIAAEAGVSIATVSRVVNGQAQVTPETQDRVRRAAERLGAAAAGPRGAGPGAVYVRCPYVLSDYFGVIVTSIADTLALHGRDLVLGAGESAQGAHVLAALPQDRGIVGAVLILPPEPGGELQELRATGFPFVVVDPRTPPPRDIASVSAANFAGARSATAHLTALGHRRIGIIGGPREWLASQSRLAGHTSALADSGTLPAAELRRSVEPTAEHGYRAAHELFDLPERPTALVAFNDKVAVGILHAAHERGLRVPADLSVVGFDDSDLSRSTLPTLTTVRQPLEEMGRLAVSLLTRILEGHTVDTLHIELATHLVPRDSTGPASTLA</sequence>
<dbReference type="Pfam" id="PF00356">
    <property type="entry name" value="LacI"/>
    <property type="match status" value="1"/>
</dbReference>
<evidence type="ECO:0000256" key="2">
    <source>
        <dbReference type="ARBA" id="ARBA00023125"/>
    </source>
</evidence>
<evidence type="ECO:0000313" key="5">
    <source>
        <dbReference type="EMBL" id="MDI5971016.1"/>
    </source>
</evidence>
<accession>A0AA90H2U6</accession>
<dbReference type="Gene3D" id="3.40.50.2300">
    <property type="match status" value="2"/>
</dbReference>
<evidence type="ECO:0000259" key="4">
    <source>
        <dbReference type="PROSITE" id="PS50932"/>
    </source>
</evidence>
<gene>
    <name evidence="5" type="ORF">POF50_016980</name>
</gene>
<dbReference type="PROSITE" id="PS50932">
    <property type="entry name" value="HTH_LACI_2"/>
    <property type="match status" value="1"/>
</dbReference>
<evidence type="ECO:0000256" key="3">
    <source>
        <dbReference type="ARBA" id="ARBA00023163"/>
    </source>
</evidence>
<feature type="domain" description="HTH lacI-type" evidence="4">
    <location>
        <begin position="9"/>
        <end position="51"/>
    </location>
</feature>
<dbReference type="AlphaFoldDB" id="A0AA90H2U6"/>
<dbReference type="EMBL" id="JABXJJ020000019">
    <property type="protein sequence ID" value="MDI5971016.1"/>
    <property type="molecule type" value="Genomic_DNA"/>
</dbReference>
<dbReference type="Pfam" id="PF13377">
    <property type="entry name" value="Peripla_BP_3"/>
    <property type="match status" value="1"/>
</dbReference>
<name>A0AA90H2U6_9ACTN</name>
<reference evidence="5" key="1">
    <citation type="submission" date="2023-05" db="EMBL/GenBank/DDBJ databases">
        <title>Streptantibioticus silvisoli sp. nov., acidotolerant actinomycetes 1 from pine litter.</title>
        <authorList>
            <person name="Swiecimska M."/>
            <person name="Golinska P."/>
            <person name="Sangal V."/>
            <person name="Wachnowicz B."/>
            <person name="Goodfellow M."/>
        </authorList>
    </citation>
    <scope>NUCLEOTIDE SEQUENCE</scope>
    <source>
        <strain evidence="5">SL13</strain>
    </source>
</reference>
<dbReference type="InterPro" id="IPR000843">
    <property type="entry name" value="HTH_LacI"/>
</dbReference>
<dbReference type="SMART" id="SM00354">
    <property type="entry name" value="HTH_LACI"/>
    <property type="match status" value="1"/>
</dbReference>
<proteinExistence type="predicted"/>
<dbReference type="RefSeq" id="WP_271314071.1">
    <property type="nucleotide sequence ID" value="NZ_JABXJJ020000019.1"/>
</dbReference>
<dbReference type="InterPro" id="IPR010982">
    <property type="entry name" value="Lambda_DNA-bd_dom_sf"/>
</dbReference>
<dbReference type="CDD" id="cd01392">
    <property type="entry name" value="HTH_LacI"/>
    <property type="match status" value="1"/>
</dbReference>
<dbReference type="SUPFAM" id="SSF53822">
    <property type="entry name" value="Periplasmic binding protein-like I"/>
    <property type="match status" value="1"/>
</dbReference>
<dbReference type="PANTHER" id="PTHR30146:SF153">
    <property type="entry name" value="LACTOSE OPERON REPRESSOR"/>
    <property type="match status" value="1"/>
</dbReference>
<dbReference type="InterPro" id="IPR028082">
    <property type="entry name" value="Peripla_BP_I"/>
</dbReference>
<dbReference type="GO" id="GO:0003700">
    <property type="term" value="F:DNA-binding transcription factor activity"/>
    <property type="evidence" value="ECO:0007669"/>
    <property type="project" value="TreeGrafter"/>
</dbReference>
<dbReference type="PANTHER" id="PTHR30146">
    <property type="entry name" value="LACI-RELATED TRANSCRIPTIONAL REPRESSOR"/>
    <property type="match status" value="1"/>
</dbReference>
<keyword evidence="1" id="KW-0805">Transcription regulation</keyword>
<keyword evidence="3" id="KW-0804">Transcription</keyword>
<protein>
    <submittedName>
        <fullName evidence="5">LacI family DNA-binding transcriptional regulator</fullName>
    </submittedName>
</protein>
<dbReference type="InterPro" id="IPR046335">
    <property type="entry name" value="LacI/GalR-like_sensor"/>
</dbReference>
<evidence type="ECO:0000256" key="1">
    <source>
        <dbReference type="ARBA" id="ARBA00023015"/>
    </source>
</evidence>
<dbReference type="SUPFAM" id="SSF47413">
    <property type="entry name" value="lambda repressor-like DNA-binding domains"/>
    <property type="match status" value="1"/>
</dbReference>
<dbReference type="GO" id="GO:0000976">
    <property type="term" value="F:transcription cis-regulatory region binding"/>
    <property type="evidence" value="ECO:0007669"/>
    <property type="project" value="TreeGrafter"/>
</dbReference>